<sequence length="44" mass="4397">MRSGPAKGLGGCWRGALAEEFRGQGGLVQSGLAQRAAASHAQSA</sequence>
<dbReference type="EMBL" id="CP010537">
    <property type="protein sequence ID" value="AJG23250.1"/>
    <property type="molecule type" value="Genomic_DNA"/>
</dbReference>
<proteinExistence type="predicted"/>
<dbReference type="AlphaFoldDB" id="A0A0C4YL16"/>
<protein>
    <submittedName>
        <fullName evidence="1">Uncharacterized protein</fullName>
    </submittedName>
</protein>
<gene>
    <name evidence="1" type="ORF">RR42_s1662</name>
</gene>
<evidence type="ECO:0000313" key="2">
    <source>
        <dbReference type="Proteomes" id="UP000031843"/>
    </source>
</evidence>
<evidence type="ECO:0000313" key="1">
    <source>
        <dbReference type="EMBL" id="AJG23250.1"/>
    </source>
</evidence>
<dbReference type="STRING" id="68895.RR42_s1662"/>
<reference evidence="1 2" key="1">
    <citation type="journal article" date="2015" name="Genome Announc.">
        <title>Complete Genome Sequence of Cupriavidus basilensis 4G11, Isolated from the Oak Ridge Field Research Center Site.</title>
        <authorList>
            <person name="Ray J."/>
            <person name="Waters R.J."/>
            <person name="Skerker J.M."/>
            <person name="Kuehl J.V."/>
            <person name="Price M.N."/>
            <person name="Huang J."/>
            <person name="Chakraborty R."/>
            <person name="Arkin A.P."/>
            <person name="Deutschbauer A."/>
        </authorList>
    </citation>
    <scope>NUCLEOTIDE SEQUENCE [LARGE SCALE GENOMIC DNA]</scope>
    <source>
        <strain evidence="1">4G11</strain>
    </source>
</reference>
<keyword evidence="2" id="KW-1185">Reference proteome</keyword>
<accession>A0A0C4YL16</accession>
<organism evidence="1 2">
    <name type="scientific">Cupriavidus basilensis</name>
    <dbReference type="NCBI Taxonomy" id="68895"/>
    <lineage>
        <taxon>Bacteria</taxon>
        <taxon>Pseudomonadati</taxon>
        <taxon>Pseudomonadota</taxon>
        <taxon>Betaproteobacteria</taxon>
        <taxon>Burkholderiales</taxon>
        <taxon>Burkholderiaceae</taxon>
        <taxon>Cupriavidus</taxon>
    </lineage>
</organism>
<dbReference type="Proteomes" id="UP000031843">
    <property type="component" value="Chromosome secondary"/>
</dbReference>
<dbReference type="KEGG" id="cbw:RR42_s1662"/>
<name>A0A0C4YL16_9BURK</name>